<name>A0ABN1TPC6_9ACTN</name>
<evidence type="ECO:0000313" key="3">
    <source>
        <dbReference type="Proteomes" id="UP001501581"/>
    </source>
</evidence>
<comment type="caution">
    <text evidence="2">The sequence shown here is derived from an EMBL/GenBank/DDBJ whole genome shotgun (WGS) entry which is preliminary data.</text>
</comment>
<reference evidence="2 3" key="1">
    <citation type="journal article" date="2019" name="Int. J. Syst. Evol. Microbiol.">
        <title>The Global Catalogue of Microorganisms (GCM) 10K type strain sequencing project: providing services to taxonomists for standard genome sequencing and annotation.</title>
        <authorList>
            <consortium name="The Broad Institute Genomics Platform"/>
            <consortium name="The Broad Institute Genome Sequencing Center for Infectious Disease"/>
            <person name="Wu L."/>
            <person name="Ma J."/>
        </authorList>
    </citation>
    <scope>NUCLEOTIDE SEQUENCE [LARGE SCALE GENOMIC DNA]</scope>
    <source>
        <strain evidence="2 3">JCM 13008</strain>
    </source>
</reference>
<keyword evidence="3" id="KW-1185">Reference proteome</keyword>
<evidence type="ECO:0000256" key="1">
    <source>
        <dbReference type="SAM" id="Phobius"/>
    </source>
</evidence>
<protein>
    <submittedName>
        <fullName evidence="2">Uncharacterized protein</fullName>
    </submittedName>
</protein>
<feature type="transmembrane region" description="Helical" evidence="1">
    <location>
        <begin position="6"/>
        <end position="24"/>
    </location>
</feature>
<feature type="transmembrane region" description="Helical" evidence="1">
    <location>
        <begin position="176"/>
        <end position="196"/>
    </location>
</feature>
<dbReference type="EMBL" id="BAAALG010000002">
    <property type="protein sequence ID" value="GAA1093530.1"/>
    <property type="molecule type" value="Genomic_DNA"/>
</dbReference>
<gene>
    <name evidence="2" type="ORF">GCM10009668_06210</name>
</gene>
<accession>A0ABN1TPC6</accession>
<feature type="transmembrane region" description="Helical" evidence="1">
    <location>
        <begin position="240"/>
        <end position="258"/>
    </location>
</feature>
<proteinExistence type="predicted"/>
<keyword evidence="1" id="KW-1133">Transmembrane helix</keyword>
<dbReference type="Proteomes" id="UP001501581">
    <property type="component" value="Unassembled WGS sequence"/>
</dbReference>
<keyword evidence="1" id="KW-0472">Membrane</keyword>
<feature type="transmembrane region" description="Helical" evidence="1">
    <location>
        <begin position="86"/>
        <end position="103"/>
    </location>
</feature>
<feature type="transmembrane region" description="Helical" evidence="1">
    <location>
        <begin position="264"/>
        <end position="284"/>
    </location>
</feature>
<feature type="transmembrane region" description="Helical" evidence="1">
    <location>
        <begin position="296"/>
        <end position="317"/>
    </location>
</feature>
<keyword evidence="1" id="KW-0812">Transmembrane</keyword>
<dbReference type="RefSeq" id="WP_343991247.1">
    <property type="nucleotide sequence ID" value="NZ_BAAALG010000002.1"/>
</dbReference>
<sequence>MSTATALVFTAVVAGRFLLPLLILRHPLPAIIACLILDGIDQSIFQWFGYDPPGYQSYDKAMDIFYLAIAYLATLRNWTSMWAFQVSWFLYFYRLIGVVLFEFTHFRPLLLIFPNTFEYFFIAYEAIRTRWQVALRDLRFWIGLAALIWVVVKLPQEYWIHVAQMDVTDTLADHPWTIGVLIGLIVVACLGVRYLAKTYLGAPQPGWRIAADPIPEGINEASERAAWTAKYAKVRSMATVEKVVLVGLIAVVYARVLPDYEGSSVSLFLGVGVVVLINAGFTLVASRRMWTVESALAGFAGRLAFNVAFVLVADWLLRRNSGDLDFIDTFFFLSLISLITSLHDRYRPVHAVRKHEAPEGIRGAATA</sequence>
<organism evidence="2 3">
    <name type="scientific">Nocardioides dubius</name>
    <dbReference type="NCBI Taxonomy" id="317019"/>
    <lineage>
        <taxon>Bacteria</taxon>
        <taxon>Bacillati</taxon>
        <taxon>Actinomycetota</taxon>
        <taxon>Actinomycetes</taxon>
        <taxon>Propionibacteriales</taxon>
        <taxon>Nocardioidaceae</taxon>
        <taxon>Nocardioides</taxon>
    </lineage>
</organism>
<feature type="transmembrane region" description="Helical" evidence="1">
    <location>
        <begin position="329"/>
        <end position="346"/>
    </location>
</feature>
<feature type="transmembrane region" description="Helical" evidence="1">
    <location>
        <begin position="61"/>
        <end position="79"/>
    </location>
</feature>
<evidence type="ECO:0000313" key="2">
    <source>
        <dbReference type="EMBL" id="GAA1093530.1"/>
    </source>
</evidence>
<feature type="transmembrane region" description="Helical" evidence="1">
    <location>
        <begin position="138"/>
        <end position="156"/>
    </location>
</feature>